<sequence>MSGCGYAFGPGKNIRCSGEPDRFRRYIDGLANQKANGGSCHGSIEPSVLT</sequence>
<evidence type="ECO:0000313" key="1">
    <source>
        <dbReference type="EMBL" id="OXC75855.1"/>
    </source>
</evidence>
<gene>
    <name evidence="1" type="ORF">BSU04_24375</name>
</gene>
<name>A0A226WXG3_CABSO</name>
<accession>A0A226WXG3</accession>
<proteinExistence type="predicted"/>
<reference evidence="2" key="1">
    <citation type="submission" date="2017-01" db="EMBL/GenBank/DDBJ databases">
        <title>Genome Analysis of Deinococcus marmoris KOPRI26562.</title>
        <authorList>
            <person name="Kim J.H."/>
            <person name="Oh H.-M."/>
        </authorList>
    </citation>
    <scope>NUCLEOTIDE SEQUENCE [LARGE SCALE GENOMIC DNA]</scope>
    <source>
        <strain evidence="2">PAMC 26633</strain>
    </source>
</reference>
<dbReference type="EMBL" id="MTHB01000159">
    <property type="protein sequence ID" value="OXC75855.1"/>
    <property type="molecule type" value="Genomic_DNA"/>
</dbReference>
<comment type="caution">
    <text evidence="1">The sequence shown here is derived from an EMBL/GenBank/DDBJ whole genome shotgun (WGS) entry which is preliminary data.</text>
</comment>
<protein>
    <submittedName>
        <fullName evidence="1">Uncharacterized protein</fullName>
    </submittedName>
</protein>
<organism evidence="1 2">
    <name type="scientific">Caballeronia sordidicola</name>
    <name type="common">Burkholderia sordidicola</name>
    <dbReference type="NCBI Taxonomy" id="196367"/>
    <lineage>
        <taxon>Bacteria</taxon>
        <taxon>Pseudomonadati</taxon>
        <taxon>Pseudomonadota</taxon>
        <taxon>Betaproteobacteria</taxon>
        <taxon>Burkholderiales</taxon>
        <taxon>Burkholderiaceae</taxon>
        <taxon>Caballeronia</taxon>
    </lineage>
</organism>
<dbReference type="Proteomes" id="UP000214720">
    <property type="component" value="Unassembled WGS sequence"/>
</dbReference>
<evidence type="ECO:0000313" key="2">
    <source>
        <dbReference type="Proteomes" id="UP000214720"/>
    </source>
</evidence>
<dbReference type="AlphaFoldDB" id="A0A226WXG3"/>